<protein>
    <recommendedName>
        <fullName evidence="5">Transposase</fullName>
    </recommendedName>
</protein>
<feature type="domain" description="Transposase IS110-like N-terminal" evidence="1">
    <location>
        <begin position="8"/>
        <end position="149"/>
    </location>
</feature>
<evidence type="ECO:0000313" key="3">
    <source>
        <dbReference type="EMBL" id="QPD04772.1"/>
    </source>
</evidence>
<dbReference type="InterPro" id="IPR003346">
    <property type="entry name" value="Transposase_20"/>
</dbReference>
<reference evidence="3 4" key="1">
    <citation type="journal article" date="2020" name="ISME J.">
        <title>Enrichment and physiological characterization of a novel comammox Nitrospira indicates ammonium inhibition of complete nitrification.</title>
        <authorList>
            <person name="Sakoula D."/>
            <person name="Koch H."/>
            <person name="Frank J."/>
            <person name="Jetten M.S.M."/>
            <person name="van Kessel M.A.H.J."/>
            <person name="Lucker S."/>
        </authorList>
    </citation>
    <scope>NUCLEOTIDE SEQUENCE [LARGE SCALE GENOMIC DNA]</scope>
    <source>
        <strain evidence="3">Comreactor17</strain>
    </source>
</reference>
<accession>A0A7S8IZ51</accession>
<dbReference type="Pfam" id="PF01548">
    <property type="entry name" value="DEDD_Tnp_IS110"/>
    <property type="match status" value="1"/>
</dbReference>
<dbReference type="NCBIfam" id="NF033542">
    <property type="entry name" value="transpos_IS110"/>
    <property type="match status" value="1"/>
</dbReference>
<dbReference type="AlphaFoldDB" id="A0A7S8IZ51"/>
<dbReference type="KEGG" id="nkf:Nkreftii_002546"/>
<evidence type="ECO:0000259" key="2">
    <source>
        <dbReference type="Pfam" id="PF02371"/>
    </source>
</evidence>
<dbReference type="Proteomes" id="UP000593737">
    <property type="component" value="Chromosome"/>
</dbReference>
<sequence>MQPLSVCVGIDISKAQLDLVVEPGGESLTVPYDDQGLATLILRLSQIAPRRIVVEATGGLERVLLRALVDAALPVIAVNPRQVRDFAKATGQLAKTDALDAAVLARFAGVIQPPERTLPDPQTQELAAVLARRRQVLAMQRAEQNRLDRASTRVRKRIEAHLWWLNAELARLDEDLDDMIAQSPVWRDRENLLRSVPGIGPVMSRTVLAELPELGLLNRKQVAALVGVAPFNRDSGRLRGHRTIWGGRAPVRTALYMATLVATRWNPVIREFYRRLRTAGKPPKVALVAAMRKLLTILNAMVHHRTPWRSAVVQGA</sequence>
<evidence type="ECO:0008006" key="5">
    <source>
        <dbReference type="Google" id="ProtNLM"/>
    </source>
</evidence>
<proteinExistence type="predicted"/>
<dbReference type="GO" id="GO:0003677">
    <property type="term" value="F:DNA binding"/>
    <property type="evidence" value="ECO:0007669"/>
    <property type="project" value="InterPro"/>
</dbReference>
<dbReference type="GO" id="GO:0004803">
    <property type="term" value="F:transposase activity"/>
    <property type="evidence" value="ECO:0007669"/>
    <property type="project" value="InterPro"/>
</dbReference>
<organism evidence="3 4">
    <name type="scientific">Candidatus Nitrospira kreftii</name>
    <dbReference type="NCBI Taxonomy" id="2652173"/>
    <lineage>
        <taxon>Bacteria</taxon>
        <taxon>Pseudomonadati</taxon>
        <taxon>Nitrospirota</taxon>
        <taxon>Nitrospiria</taxon>
        <taxon>Nitrospirales</taxon>
        <taxon>Nitrospiraceae</taxon>
        <taxon>Nitrospira</taxon>
    </lineage>
</organism>
<dbReference type="EMBL" id="CP047423">
    <property type="protein sequence ID" value="QPD04772.1"/>
    <property type="molecule type" value="Genomic_DNA"/>
</dbReference>
<dbReference type="InterPro" id="IPR047650">
    <property type="entry name" value="Transpos_IS110"/>
</dbReference>
<dbReference type="Pfam" id="PF02371">
    <property type="entry name" value="Transposase_20"/>
    <property type="match status" value="1"/>
</dbReference>
<dbReference type="GO" id="GO:0006313">
    <property type="term" value="P:DNA transposition"/>
    <property type="evidence" value="ECO:0007669"/>
    <property type="project" value="InterPro"/>
</dbReference>
<feature type="domain" description="Transposase IS116/IS110/IS902 C-terminal" evidence="2">
    <location>
        <begin position="191"/>
        <end position="274"/>
    </location>
</feature>
<evidence type="ECO:0000259" key="1">
    <source>
        <dbReference type="Pfam" id="PF01548"/>
    </source>
</evidence>
<gene>
    <name evidence="3" type="ORF">Nkreftii_002546</name>
</gene>
<dbReference type="PANTHER" id="PTHR33055:SF13">
    <property type="entry name" value="TRANSPOSASE"/>
    <property type="match status" value="1"/>
</dbReference>
<name>A0A7S8IZ51_9BACT</name>
<evidence type="ECO:0000313" key="4">
    <source>
        <dbReference type="Proteomes" id="UP000593737"/>
    </source>
</evidence>
<dbReference type="PANTHER" id="PTHR33055">
    <property type="entry name" value="TRANSPOSASE FOR INSERTION SEQUENCE ELEMENT IS1111A"/>
    <property type="match status" value="1"/>
</dbReference>
<dbReference type="InterPro" id="IPR002525">
    <property type="entry name" value="Transp_IS110-like_N"/>
</dbReference>